<keyword evidence="3" id="KW-0645">Protease</keyword>
<feature type="non-terminal residue" evidence="3">
    <location>
        <position position="1"/>
    </location>
</feature>
<dbReference type="SUPFAM" id="SSF50156">
    <property type="entry name" value="PDZ domain-like"/>
    <property type="match status" value="1"/>
</dbReference>
<reference evidence="3" key="1">
    <citation type="submission" date="2013-08" db="EMBL/GenBank/DDBJ databases">
        <authorList>
            <person name="Mendez C."/>
            <person name="Richter M."/>
            <person name="Ferrer M."/>
            <person name="Sanchez J."/>
        </authorList>
    </citation>
    <scope>NUCLEOTIDE SEQUENCE</scope>
</reference>
<dbReference type="PROSITE" id="PS50106">
    <property type="entry name" value="PDZ"/>
    <property type="match status" value="1"/>
</dbReference>
<proteinExistence type="inferred from homology"/>
<dbReference type="GO" id="GO:0006508">
    <property type="term" value="P:proteolysis"/>
    <property type="evidence" value="ECO:0007669"/>
    <property type="project" value="UniProtKB-KW"/>
</dbReference>
<dbReference type="PANTHER" id="PTHR22939:SF130">
    <property type="entry name" value="PERIPLASMIC SERINE ENDOPROTEASE DEGP-LIKE-RELATED"/>
    <property type="match status" value="1"/>
</dbReference>
<evidence type="ECO:0000256" key="1">
    <source>
        <dbReference type="ARBA" id="ARBA00010541"/>
    </source>
</evidence>
<comment type="similarity">
    <text evidence="1">Belongs to the peptidase S1C family.</text>
</comment>
<dbReference type="InterPro" id="IPR036034">
    <property type="entry name" value="PDZ_sf"/>
</dbReference>
<dbReference type="Pfam" id="PF17820">
    <property type="entry name" value="PDZ_6"/>
    <property type="match status" value="1"/>
</dbReference>
<evidence type="ECO:0000313" key="3">
    <source>
        <dbReference type="EMBL" id="EQD72373.1"/>
    </source>
</evidence>
<dbReference type="GO" id="GO:0042597">
    <property type="term" value="C:periplasmic space"/>
    <property type="evidence" value="ECO:0007669"/>
    <property type="project" value="TreeGrafter"/>
</dbReference>
<keyword evidence="3" id="KW-0378">Hydrolase</keyword>
<dbReference type="InterPro" id="IPR041489">
    <property type="entry name" value="PDZ_6"/>
</dbReference>
<dbReference type="InterPro" id="IPR001478">
    <property type="entry name" value="PDZ"/>
</dbReference>
<evidence type="ECO:0000259" key="2">
    <source>
        <dbReference type="PROSITE" id="PS50106"/>
    </source>
</evidence>
<gene>
    <name evidence="3" type="ORF">B1A_05482</name>
</gene>
<dbReference type="GO" id="GO:0008236">
    <property type="term" value="F:serine-type peptidase activity"/>
    <property type="evidence" value="ECO:0007669"/>
    <property type="project" value="UniProtKB-KW"/>
</dbReference>
<organism evidence="3">
    <name type="scientific">mine drainage metagenome</name>
    <dbReference type="NCBI Taxonomy" id="410659"/>
    <lineage>
        <taxon>unclassified sequences</taxon>
        <taxon>metagenomes</taxon>
        <taxon>ecological metagenomes</taxon>
    </lineage>
</organism>
<comment type="caution">
    <text evidence="3">The sequence shown here is derived from an EMBL/GenBank/DDBJ whole genome shotgun (WGS) entry which is preliminary data.</text>
</comment>
<reference evidence="3" key="2">
    <citation type="journal article" date="2014" name="ISME J.">
        <title>Microbial stratification in low pH oxic and suboxic macroscopic growths along an acid mine drainage.</title>
        <authorList>
            <person name="Mendez-Garcia C."/>
            <person name="Mesa V."/>
            <person name="Sprenger R.R."/>
            <person name="Richter M."/>
            <person name="Diez M.S."/>
            <person name="Solano J."/>
            <person name="Bargiela R."/>
            <person name="Golyshina O.V."/>
            <person name="Manteca A."/>
            <person name="Ramos J.L."/>
            <person name="Gallego J.R."/>
            <person name="Llorente I."/>
            <person name="Martins Dos Santos V.A."/>
            <person name="Jensen O.N."/>
            <person name="Pelaez A.I."/>
            <person name="Sanchez J."/>
            <person name="Ferrer M."/>
        </authorList>
    </citation>
    <scope>NUCLEOTIDE SEQUENCE</scope>
</reference>
<name>T1BUV0_9ZZZZ</name>
<protein>
    <submittedName>
        <fullName evidence="3">Serine protease</fullName>
    </submittedName>
</protein>
<accession>T1BUV0</accession>
<dbReference type="Gene3D" id="2.30.42.10">
    <property type="match status" value="1"/>
</dbReference>
<dbReference type="AlphaFoldDB" id="T1BUV0"/>
<feature type="domain" description="PDZ" evidence="2">
    <location>
        <begin position="38"/>
        <end position="97"/>
    </location>
</feature>
<dbReference type="EMBL" id="AUZX01004000">
    <property type="protein sequence ID" value="EQD72373.1"/>
    <property type="molecule type" value="Genomic_DNA"/>
</dbReference>
<dbReference type="PANTHER" id="PTHR22939">
    <property type="entry name" value="SERINE PROTEASE FAMILY S1C HTRA-RELATED"/>
    <property type="match status" value="1"/>
</dbReference>
<sequence length="101" mass="10374">FSNTGGFMGVSFAIPIDVAMNAVQQIKTKGYVERGMIGVYLQPVSPNTAKGLGMSRVEGALVASVMPDSPAAKAGIKPGDVIVAYDGKTINSVDDLSPMVG</sequence>